<organism evidence="2">
    <name type="scientific">freshwater metagenome</name>
    <dbReference type="NCBI Taxonomy" id="449393"/>
    <lineage>
        <taxon>unclassified sequences</taxon>
        <taxon>metagenomes</taxon>
        <taxon>ecological metagenomes</taxon>
    </lineage>
</organism>
<protein>
    <submittedName>
        <fullName evidence="2">Unannotated protein</fullName>
    </submittedName>
</protein>
<dbReference type="CDD" id="cd03801">
    <property type="entry name" value="GT4_PimA-like"/>
    <property type="match status" value="1"/>
</dbReference>
<dbReference type="AlphaFoldDB" id="A0A6J7N401"/>
<dbReference type="PANTHER" id="PTHR45947:SF14">
    <property type="entry name" value="SLL1723 PROTEIN"/>
    <property type="match status" value="1"/>
</dbReference>
<dbReference type="EMBL" id="CAFBON010000086">
    <property type="protein sequence ID" value="CAB4987857.1"/>
    <property type="molecule type" value="Genomic_DNA"/>
</dbReference>
<name>A0A6J7N401_9ZZZZ</name>
<dbReference type="InterPro" id="IPR028098">
    <property type="entry name" value="Glyco_trans_4-like_N"/>
</dbReference>
<sequence>MDRTEAPGGAAAPAPLRSLRIGLVCAYSVGVPGGVQGQVLGLARVLRRMGHEVRVLAPCDGPPPATYVTPLGNSIPTAANGSIAPIAPDPSCALRTIRALRDESFDVLHLHEPLAPGPTMTSLFLDIAPVVATFHAAGDSAPYRIFTPIVRSLASHIDARVVVSKDALALASRYLPGEYETLFNGVEVERYRTAEPFKTDAPTIFFCGRHEERKGLGVLLDAMAALPPEVRCWVASEGPETPLLRARYAGDPRIEWLGRISDDEKIARLKGATVFCAPSLHGESFGVVLIEAMAAGTPVVASSLPGYQNVATADVDALLVAPNDVAGLSTALYTALFDRPLGERLRVAGEHRAAQFSMESLAAQYVRIYERVIDSDWRHQHRAGERLWRRGLRRLNLLFTLARARIGPALGHTAAQPEEDS</sequence>
<dbReference type="SUPFAM" id="SSF53756">
    <property type="entry name" value="UDP-Glycosyltransferase/glycogen phosphorylase"/>
    <property type="match status" value="1"/>
</dbReference>
<evidence type="ECO:0000259" key="1">
    <source>
        <dbReference type="Pfam" id="PF13439"/>
    </source>
</evidence>
<dbReference type="InterPro" id="IPR050194">
    <property type="entry name" value="Glycosyltransferase_grp1"/>
</dbReference>
<dbReference type="GO" id="GO:0016757">
    <property type="term" value="F:glycosyltransferase activity"/>
    <property type="evidence" value="ECO:0007669"/>
    <property type="project" value="TreeGrafter"/>
</dbReference>
<evidence type="ECO:0000313" key="2">
    <source>
        <dbReference type="EMBL" id="CAB4987857.1"/>
    </source>
</evidence>
<accession>A0A6J7N401</accession>
<dbReference type="Gene3D" id="3.40.50.2000">
    <property type="entry name" value="Glycogen Phosphorylase B"/>
    <property type="match status" value="2"/>
</dbReference>
<proteinExistence type="predicted"/>
<feature type="domain" description="Glycosyltransferase subfamily 4-like N-terminal" evidence="1">
    <location>
        <begin position="32"/>
        <end position="190"/>
    </location>
</feature>
<gene>
    <name evidence="2" type="ORF">UFOPK3954_00970</name>
</gene>
<dbReference type="PANTHER" id="PTHR45947">
    <property type="entry name" value="SULFOQUINOVOSYL TRANSFERASE SQD2"/>
    <property type="match status" value="1"/>
</dbReference>
<dbReference type="Pfam" id="PF13692">
    <property type="entry name" value="Glyco_trans_1_4"/>
    <property type="match status" value="1"/>
</dbReference>
<reference evidence="2" key="1">
    <citation type="submission" date="2020-05" db="EMBL/GenBank/DDBJ databases">
        <authorList>
            <person name="Chiriac C."/>
            <person name="Salcher M."/>
            <person name="Ghai R."/>
            <person name="Kavagutti S V."/>
        </authorList>
    </citation>
    <scope>NUCLEOTIDE SEQUENCE</scope>
</reference>
<dbReference type="Pfam" id="PF13439">
    <property type="entry name" value="Glyco_transf_4"/>
    <property type="match status" value="1"/>
</dbReference>